<evidence type="ECO:0000256" key="2">
    <source>
        <dbReference type="ARBA" id="ARBA00010050"/>
    </source>
</evidence>
<dbReference type="GO" id="GO:0048280">
    <property type="term" value="P:vesicle fusion with Golgi apparatus"/>
    <property type="evidence" value="ECO:0007669"/>
    <property type="project" value="EnsemblFungi"/>
</dbReference>
<dbReference type="GO" id="GO:0042144">
    <property type="term" value="P:vacuole fusion, non-autophagic"/>
    <property type="evidence" value="ECO:0007669"/>
    <property type="project" value="EnsemblFungi"/>
</dbReference>
<comment type="subcellular location">
    <subcellularLocation>
        <location evidence="1 7">Membrane</location>
        <topology evidence="1 7">Peripheral membrane protein</topology>
    </subcellularLocation>
</comment>
<dbReference type="OrthoDB" id="9984275at2759"/>
<dbReference type="GO" id="GO:0005774">
    <property type="term" value="C:vacuolar membrane"/>
    <property type="evidence" value="ECO:0007669"/>
    <property type="project" value="TreeGrafter"/>
</dbReference>
<keyword evidence="4 7" id="KW-0931">ER-Golgi transport</keyword>
<evidence type="ECO:0000256" key="3">
    <source>
        <dbReference type="ARBA" id="ARBA00022448"/>
    </source>
</evidence>
<dbReference type="InterPro" id="IPR011990">
    <property type="entry name" value="TPR-like_helical_dom_sf"/>
</dbReference>
<accession>W6MWK0</accession>
<dbReference type="SUPFAM" id="SSF48452">
    <property type="entry name" value="TPR-like"/>
    <property type="match status" value="1"/>
</dbReference>
<dbReference type="AlphaFoldDB" id="W6MWK0"/>
<dbReference type="GO" id="GO:0005483">
    <property type="term" value="F:soluble NSF attachment protein activity"/>
    <property type="evidence" value="ECO:0007669"/>
    <property type="project" value="EnsemblFungi"/>
</dbReference>
<dbReference type="GeneID" id="34520926"/>
<organism evidence="8 9">
    <name type="scientific">Kuraishia capsulata CBS 1993</name>
    <dbReference type="NCBI Taxonomy" id="1382522"/>
    <lineage>
        <taxon>Eukaryota</taxon>
        <taxon>Fungi</taxon>
        <taxon>Dikarya</taxon>
        <taxon>Ascomycota</taxon>
        <taxon>Saccharomycotina</taxon>
        <taxon>Pichiomycetes</taxon>
        <taxon>Pichiales</taxon>
        <taxon>Pichiaceae</taxon>
        <taxon>Kuraishia</taxon>
    </lineage>
</organism>
<dbReference type="STRING" id="1382522.W6MWK0"/>
<keyword evidence="3 7" id="KW-0813">Transport</keyword>
<dbReference type="Proteomes" id="UP000019384">
    <property type="component" value="Unassembled WGS sequence"/>
</dbReference>
<reference evidence="8" key="2">
    <citation type="submission" date="2014-02" db="EMBL/GenBank/DDBJ databases">
        <title>Complete DNA sequence of /Kuraishia capsulata/ illustrates novel genomic features among budding yeasts (/Saccharomycotina/).</title>
        <authorList>
            <person name="Morales L."/>
            <person name="Noel B."/>
            <person name="Porcel B."/>
            <person name="Marcet-Houben M."/>
            <person name="Hullo M-F."/>
            <person name="Sacerdot C."/>
            <person name="Tekaia F."/>
            <person name="Leh-Louis V."/>
            <person name="Despons L."/>
            <person name="Khanna V."/>
            <person name="Aury J-M."/>
            <person name="Barbe V."/>
            <person name="Couloux A."/>
            <person name="Labadie K."/>
            <person name="Pelletier E."/>
            <person name="Souciet J-L."/>
            <person name="Boekhout T."/>
            <person name="Gabaldon T."/>
            <person name="Wincker P."/>
            <person name="Dujon B."/>
        </authorList>
    </citation>
    <scope>NUCLEOTIDE SEQUENCE</scope>
    <source>
        <strain evidence="8">CBS 1993</strain>
    </source>
</reference>
<keyword evidence="6 7" id="KW-0472">Membrane</keyword>
<dbReference type="PANTHER" id="PTHR13768:SF8">
    <property type="entry name" value="ALPHA-SOLUBLE NSF ATTACHMENT PROTEIN"/>
    <property type="match status" value="1"/>
</dbReference>
<evidence type="ECO:0000313" key="8">
    <source>
        <dbReference type="EMBL" id="CDK27545.1"/>
    </source>
</evidence>
<evidence type="ECO:0000256" key="7">
    <source>
        <dbReference type="RuleBase" id="RU367013"/>
    </source>
</evidence>
<evidence type="ECO:0000256" key="6">
    <source>
        <dbReference type="ARBA" id="ARBA00023136"/>
    </source>
</evidence>
<dbReference type="GO" id="GO:0006914">
    <property type="term" value="P:autophagy"/>
    <property type="evidence" value="ECO:0007669"/>
    <property type="project" value="EnsemblFungi"/>
</dbReference>
<dbReference type="Gene3D" id="1.25.40.10">
    <property type="entry name" value="Tetratricopeptide repeat domain"/>
    <property type="match status" value="1"/>
</dbReference>
<dbReference type="GO" id="GO:0006886">
    <property type="term" value="P:intracellular protein transport"/>
    <property type="evidence" value="ECO:0007669"/>
    <property type="project" value="UniProtKB-UniRule"/>
</dbReference>
<dbReference type="PANTHER" id="PTHR13768">
    <property type="entry name" value="SOLUBLE NSF ATTACHMENT PROTEIN SNAP"/>
    <property type="match status" value="1"/>
</dbReference>
<dbReference type="GO" id="GO:0031201">
    <property type="term" value="C:SNARE complex"/>
    <property type="evidence" value="ECO:0007669"/>
    <property type="project" value="EnsemblFungi"/>
</dbReference>
<evidence type="ECO:0008006" key="10">
    <source>
        <dbReference type="Google" id="ProtNLM"/>
    </source>
</evidence>
<dbReference type="RefSeq" id="XP_022459538.1">
    <property type="nucleotide sequence ID" value="XM_022601946.1"/>
</dbReference>
<protein>
    <recommendedName>
        <fullName evidence="10">Vesicular-fusion protein SEC17</fullName>
    </recommendedName>
</protein>
<evidence type="ECO:0000256" key="1">
    <source>
        <dbReference type="ARBA" id="ARBA00004170"/>
    </source>
</evidence>
<dbReference type="FunFam" id="1.25.40.10:FF:000049">
    <property type="entry name" value="Alpha-soluble NSF attachment protein-like"/>
    <property type="match status" value="1"/>
</dbReference>
<dbReference type="CDD" id="cd15832">
    <property type="entry name" value="SNAP"/>
    <property type="match status" value="1"/>
</dbReference>
<evidence type="ECO:0000313" key="9">
    <source>
        <dbReference type="Proteomes" id="UP000019384"/>
    </source>
</evidence>
<dbReference type="GO" id="GO:0001671">
    <property type="term" value="F:ATPase activator activity"/>
    <property type="evidence" value="ECO:0007669"/>
    <property type="project" value="EnsemblFungi"/>
</dbReference>
<dbReference type="PRINTS" id="PR00448">
    <property type="entry name" value="NSFATTACHMNT"/>
</dbReference>
<dbReference type="Pfam" id="PF14938">
    <property type="entry name" value="SNAP"/>
    <property type="match status" value="1"/>
</dbReference>
<keyword evidence="5 7" id="KW-0653">Protein transport</keyword>
<evidence type="ECO:0000256" key="4">
    <source>
        <dbReference type="ARBA" id="ARBA00022892"/>
    </source>
</evidence>
<name>W6MWK0_9ASCO</name>
<keyword evidence="9" id="KW-1185">Reference proteome</keyword>
<dbReference type="EMBL" id="HG793128">
    <property type="protein sequence ID" value="CDK27545.1"/>
    <property type="molecule type" value="Genomic_DNA"/>
</dbReference>
<dbReference type="GO" id="GO:0035494">
    <property type="term" value="P:SNARE complex disassembly"/>
    <property type="evidence" value="ECO:0007669"/>
    <property type="project" value="EnsemblFungi"/>
</dbReference>
<gene>
    <name evidence="8" type="ORF">KUCA_T00003523001</name>
</gene>
<dbReference type="InterPro" id="IPR000744">
    <property type="entry name" value="NSF_attach"/>
</dbReference>
<evidence type="ECO:0000256" key="5">
    <source>
        <dbReference type="ARBA" id="ARBA00022927"/>
    </source>
</evidence>
<sequence length="297" mass="33098">MSDPEELIKLAEKKAKPSSGFSSFFSGNSTYRFEEAADFYIQAANIYKIRRENLTAGKTFERAAEAQLKADSKDEAANTLIEAYKAYKLEAPGDAARCLSKAIEFFVLKGQFRRGANFKADLGELYENDLHDIKMAIASYEEAGEWYRGDSALALSNKCLLKAADLYCEDEIGDYLKAGGIYESIAKGSLNNNLARWSLKDYFLKAILCRLALNDYPSAAALLGRFVSWDSTFQTTREHEFAAKLIDSVKEGDSDGVANAAREYDQFSRLDILKVRLLNKIKSGIQDAPEALEDDLT</sequence>
<proteinExistence type="inferred from homology"/>
<dbReference type="GO" id="GO:0005829">
    <property type="term" value="C:cytosol"/>
    <property type="evidence" value="ECO:0007669"/>
    <property type="project" value="EnsemblFungi"/>
</dbReference>
<comment type="function">
    <text evidence="7">Required for vesicular transport between the endoplasmic reticulum and the Golgi apparatus.</text>
</comment>
<dbReference type="GO" id="GO:0019905">
    <property type="term" value="F:syntaxin binding"/>
    <property type="evidence" value="ECO:0007669"/>
    <property type="project" value="TreeGrafter"/>
</dbReference>
<comment type="similarity">
    <text evidence="2 7">Belongs to the SNAP family.</text>
</comment>
<reference evidence="8" key="1">
    <citation type="submission" date="2013-12" db="EMBL/GenBank/DDBJ databases">
        <authorList>
            <person name="Genoscope - CEA"/>
        </authorList>
    </citation>
    <scope>NUCLEOTIDE SEQUENCE</scope>
    <source>
        <strain evidence="8">CBS 1993</strain>
    </source>
</reference>
<dbReference type="HOGENOM" id="CLU_046329_0_2_1"/>